<organism evidence="3 4">
    <name type="scientific">Gymnopilus junonius</name>
    <name type="common">Spectacular rustgill mushroom</name>
    <name type="synonym">Gymnopilus spectabilis subsp. junonius</name>
    <dbReference type="NCBI Taxonomy" id="109634"/>
    <lineage>
        <taxon>Eukaryota</taxon>
        <taxon>Fungi</taxon>
        <taxon>Dikarya</taxon>
        <taxon>Basidiomycota</taxon>
        <taxon>Agaricomycotina</taxon>
        <taxon>Agaricomycetes</taxon>
        <taxon>Agaricomycetidae</taxon>
        <taxon>Agaricales</taxon>
        <taxon>Agaricineae</taxon>
        <taxon>Hymenogastraceae</taxon>
        <taxon>Gymnopilus</taxon>
    </lineage>
</organism>
<dbReference type="GO" id="GO:0003682">
    <property type="term" value="F:chromatin binding"/>
    <property type="evidence" value="ECO:0007669"/>
    <property type="project" value="TreeGrafter"/>
</dbReference>
<dbReference type="GO" id="GO:0006261">
    <property type="term" value="P:DNA-templated DNA replication"/>
    <property type="evidence" value="ECO:0007669"/>
    <property type="project" value="TreeGrafter"/>
</dbReference>
<protein>
    <submittedName>
        <fullName evidence="3">Alanine racemase-domain-containing protein</fullName>
    </submittedName>
</protein>
<sequence>MMPSVSDALEHPRKVISSLYQAQDIDIFPGIVTAHFNSIFKSKDTFQQIPSLNLQRPPQSFPDGSLVVFNAMVQDTSLSPELYLAVLNNGACGGWGISEGAIAGDRVRHEYLRECNVFWAVSIPGLSSWCLDQELVDSVHYQSTQPNKFPVPNASHIGVQLKIYDSQLARPIRATDVMSFVGILTSEPFHINADLTNFIHVPTLHVLYTAPLPSTIVPRSFPDKSLSIVKTVRQELIQWIAREALAGDLIASEWVLLCALARVRSRHPPVLPLSMTLSSFPSPVDNLNSTPALYHTLSQVFPLVSFVPLSLETLNNVQFSPESKDEDLHSGYLQHPKGSILLLTEGQVTEGGIFNKGIMNIRSTQEMMREQTLSYVFPFCNFQFETDVNFLVTTEGKRSTFFQTGVNVPFRPTSSGDPRKTLYKPREAIVLPSPEKLSQFRRLVGGSKIGNVLLGEELGKHVEEDFIRERSSTNREVNSIHIFSPDDLVKRMILARLVALSFHQAEVTIDNWERAKALEGQIKFDV</sequence>
<dbReference type="AlphaFoldDB" id="A0A9P5NRI2"/>
<reference evidence="3" key="1">
    <citation type="submission" date="2020-11" db="EMBL/GenBank/DDBJ databases">
        <authorList>
            <consortium name="DOE Joint Genome Institute"/>
            <person name="Ahrendt S."/>
            <person name="Riley R."/>
            <person name="Andreopoulos W."/>
            <person name="LaButti K."/>
            <person name="Pangilinan J."/>
            <person name="Ruiz-duenas F.J."/>
            <person name="Barrasa J.M."/>
            <person name="Sanchez-Garcia M."/>
            <person name="Camarero S."/>
            <person name="Miyauchi S."/>
            <person name="Serrano A."/>
            <person name="Linde D."/>
            <person name="Babiker R."/>
            <person name="Drula E."/>
            <person name="Ayuso-Fernandez I."/>
            <person name="Pacheco R."/>
            <person name="Padilla G."/>
            <person name="Ferreira P."/>
            <person name="Barriuso J."/>
            <person name="Kellner H."/>
            <person name="Castanera R."/>
            <person name="Alfaro M."/>
            <person name="Ramirez L."/>
            <person name="Pisabarro A.G."/>
            <person name="Kuo A."/>
            <person name="Tritt A."/>
            <person name="Lipzen A."/>
            <person name="He G."/>
            <person name="Yan M."/>
            <person name="Ng V."/>
            <person name="Cullen D."/>
            <person name="Martin F."/>
            <person name="Rosso M.-N."/>
            <person name="Henrissat B."/>
            <person name="Hibbett D."/>
            <person name="Martinez A.T."/>
            <person name="Grigoriev I.V."/>
        </authorList>
    </citation>
    <scope>NUCLEOTIDE SEQUENCE</scope>
    <source>
        <strain evidence="3">AH 44721</strain>
    </source>
</reference>
<evidence type="ECO:0000313" key="3">
    <source>
        <dbReference type="EMBL" id="KAF8906042.1"/>
    </source>
</evidence>
<evidence type="ECO:0000313" key="4">
    <source>
        <dbReference type="Proteomes" id="UP000724874"/>
    </source>
</evidence>
<dbReference type="InterPro" id="IPR019140">
    <property type="entry name" value="MCM_complex-bd"/>
</dbReference>
<evidence type="ECO:0000256" key="1">
    <source>
        <dbReference type="ARBA" id="ARBA00004123"/>
    </source>
</evidence>
<gene>
    <name evidence="3" type="ORF">CPB84DRAFT_1770913</name>
</gene>
<keyword evidence="4" id="KW-1185">Reference proteome</keyword>
<evidence type="ECO:0000256" key="2">
    <source>
        <dbReference type="ARBA" id="ARBA00023242"/>
    </source>
</evidence>
<dbReference type="Proteomes" id="UP000724874">
    <property type="component" value="Unassembled WGS sequence"/>
</dbReference>
<dbReference type="PANTHER" id="PTHR13489:SF0">
    <property type="entry name" value="MINI-CHROMOSOME MAINTENANCE COMPLEX-BINDING PROTEIN"/>
    <property type="match status" value="1"/>
</dbReference>
<keyword evidence="2" id="KW-0539">Nucleus</keyword>
<dbReference type="OrthoDB" id="329666at2759"/>
<accession>A0A9P5NRI2</accession>
<dbReference type="EMBL" id="JADNYJ010000020">
    <property type="protein sequence ID" value="KAF8906042.1"/>
    <property type="molecule type" value="Genomic_DNA"/>
</dbReference>
<dbReference type="Pfam" id="PF09739">
    <property type="entry name" value="MCM_bind"/>
    <property type="match status" value="2"/>
</dbReference>
<proteinExistence type="predicted"/>
<dbReference type="GO" id="GO:0005634">
    <property type="term" value="C:nucleus"/>
    <property type="evidence" value="ECO:0007669"/>
    <property type="project" value="UniProtKB-SubCell"/>
</dbReference>
<name>A0A9P5NRI2_GYMJU</name>
<dbReference type="PANTHER" id="PTHR13489">
    <property type="entry name" value="MINI-CHROMOSOME MAINTENANCE COMPLEX-BINDING PROTEIN"/>
    <property type="match status" value="1"/>
</dbReference>
<comment type="caution">
    <text evidence="3">The sequence shown here is derived from an EMBL/GenBank/DDBJ whole genome shotgun (WGS) entry which is preliminary data.</text>
</comment>
<comment type="subcellular location">
    <subcellularLocation>
        <location evidence="1">Nucleus</location>
    </subcellularLocation>
</comment>